<dbReference type="PANTHER" id="PTHR35333">
    <property type="entry name" value="BETA-LACTAMASE"/>
    <property type="match status" value="1"/>
</dbReference>
<keyword evidence="4" id="KW-0378">Hydrolase</keyword>
<reference evidence="4 5" key="1">
    <citation type="submission" date="2020-08" db="EMBL/GenBank/DDBJ databases">
        <title>Sequencing the genomes of 1000 actinobacteria strains.</title>
        <authorList>
            <person name="Klenk H.-P."/>
        </authorList>
    </citation>
    <scope>NUCLEOTIDE SEQUENCE [LARGE SCALE GENOMIC DNA]</scope>
    <source>
        <strain evidence="4 5">DSM 45507</strain>
    </source>
</reference>
<evidence type="ECO:0000259" key="3">
    <source>
        <dbReference type="Pfam" id="PF13354"/>
    </source>
</evidence>
<dbReference type="GO" id="GO:0030655">
    <property type="term" value="P:beta-lactam antibiotic catabolic process"/>
    <property type="evidence" value="ECO:0007669"/>
    <property type="project" value="InterPro"/>
</dbReference>
<dbReference type="RefSeq" id="WP_246555319.1">
    <property type="nucleotide sequence ID" value="NZ_JACHMB010000001.1"/>
</dbReference>
<organism evidence="4 5">
    <name type="scientific">Nonomuraea jabiensis</name>
    <dbReference type="NCBI Taxonomy" id="882448"/>
    <lineage>
        <taxon>Bacteria</taxon>
        <taxon>Bacillati</taxon>
        <taxon>Actinomycetota</taxon>
        <taxon>Actinomycetes</taxon>
        <taxon>Streptosporangiales</taxon>
        <taxon>Streptosporangiaceae</taxon>
        <taxon>Nonomuraea</taxon>
    </lineage>
</organism>
<evidence type="ECO:0000256" key="1">
    <source>
        <dbReference type="SAM" id="MobiDB-lite"/>
    </source>
</evidence>
<feature type="compositionally biased region" description="Basic and acidic residues" evidence="1">
    <location>
        <begin position="201"/>
        <end position="210"/>
    </location>
</feature>
<dbReference type="SUPFAM" id="SSF56601">
    <property type="entry name" value="beta-lactamase/transpeptidase-like"/>
    <property type="match status" value="1"/>
</dbReference>
<keyword evidence="2" id="KW-0732">Signal</keyword>
<dbReference type="AlphaFoldDB" id="A0A7W9GEI1"/>
<feature type="compositionally biased region" description="Polar residues" evidence="1">
    <location>
        <begin position="56"/>
        <end position="66"/>
    </location>
</feature>
<dbReference type="Gene3D" id="3.40.710.10">
    <property type="entry name" value="DD-peptidase/beta-lactamase superfamily"/>
    <property type="match status" value="1"/>
</dbReference>
<evidence type="ECO:0000313" key="4">
    <source>
        <dbReference type="EMBL" id="MBB5782334.1"/>
    </source>
</evidence>
<name>A0A7W9GEI1_9ACTN</name>
<dbReference type="GO" id="GO:0008800">
    <property type="term" value="F:beta-lactamase activity"/>
    <property type="evidence" value="ECO:0007669"/>
    <property type="project" value="UniProtKB-EC"/>
</dbReference>
<gene>
    <name evidence="4" type="ORF">HD596_009090</name>
</gene>
<dbReference type="Proteomes" id="UP000579153">
    <property type="component" value="Unassembled WGS sequence"/>
</dbReference>
<proteinExistence type="predicted"/>
<evidence type="ECO:0000313" key="5">
    <source>
        <dbReference type="Proteomes" id="UP000579153"/>
    </source>
</evidence>
<keyword evidence="5" id="KW-1185">Reference proteome</keyword>
<evidence type="ECO:0000256" key="2">
    <source>
        <dbReference type="SAM" id="SignalP"/>
    </source>
</evidence>
<feature type="signal peptide" evidence="2">
    <location>
        <begin position="1"/>
        <end position="46"/>
    </location>
</feature>
<dbReference type="InterPro" id="IPR000871">
    <property type="entry name" value="Beta-lactam_class-A"/>
</dbReference>
<dbReference type="InterPro" id="IPR045155">
    <property type="entry name" value="Beta-lactam_cat"/>
</dbReference>
<dbReference type="GO" id="GO:0046677">
    <property type="term" value="P:response to antibiotic"/>
    <property type="evidence" value="ECO:0007669"/>
    <property type="project" value="InterPro"/>
</dbReference>
<dbReference type="PANTHER" id="PTHR35333:SF3">
    <property type="entry name" value="BETA-LACTAMASE-TYPE TRANSPEPTIDASE FOLD CONTAINING PROTEIN"/>
    <property type="match status" value="1"/>
</dbReference>
<comment type="caution">
    <text evidence="4">The sequence shown here is derived from an EMBL/GenBank/DDBJ whole genome shotgun (WGS) entry which is preliminary data.</text>
</comment>
<feature type="region of interest" description="Disordered" evidence="1">
    <location>
        <begin position="201"/>
        <end position="225"/>
    </location>
</feature>
<accession>A0A7W9GEI1</accession>
<sequence>MININIGRPRPVSDLLSAMAQPLLRLGIATLTTSLLLSGAASAAQAATGAKGTSGVDSRTGTTAPSDSELDKTLQELEKSYQGRIGAVGIDLGTGKTVGYRADERFPLNSMFKVFACAAVLHKARTSDPGLMDKVVRWKPAEMAGLTTNSPETTEYTDTGMTPAQLCRAGITKSDGFAGNTLLKQIGGPRGLTGFFRATGDRTSRLDRPEPTLTEWQPGEERDTTTPAAAAQTFAKLTTGKTLHIGDRARLVGWLKASLTGANRIRAGLPKDWTVGDKTGTGGASNYGTANDLAIVWSPGSNAPMILSVFTNRNTDNTAHDDKVIASTATALAKALGRL</sequence>
<dbReference type="PRINTS" id="PR00118">
    <property type="entry name" value="BLACTAMASEA"/>
</dbReference>
<protein>
    <submittedName>
        <fullName evidence="4">Beta-lactamase class A</fullName>
        <ecNumber evidence="4">3.5.2.6</ecNumber>
    </submittedName>
</protein>
<dbReference type="EMBL" id="JACHMB010000001">
    <property type="protein sequence ID" value="MBB5782334.1"/>
    <property type="molecule type" value="Genomic_DNA"/>
</dbReference>
<dbReference type="Pfam" id="PF13354">
    <property type="entry name" value="Beta-lactamase2"/>
    <property type="match status" value="1"/>
</dbReference>
<dbReference type="InterPro" id="IPR012338">
    <property type="entry name" value="Beta-lactam/transpept-like"/>
</dbReference>
<dbReference type="NCBIfam" id="NF033103">
    <property type="entry name" value="bla_class_A"/>
    <property type="match status" value="1"/>
</dbReference>
<feature type="region of interest" description="Disordered" evidence="1">
    <location>
        <begin position="48"/>
        <end position="70"/>
    </location>
</feature>
<dbReference type="EC" id="3.5.2.6" evidence="4"/>
<feature type="domain" description="Beta-lactamase class A catalytic" evidence="3">
    <location>
        <begin position="91"/>
        <end position="311"/>
    </location>
</feature>
<feature type="chain" id="PRO_5030938699" evidence="2">
    <location>
        <begin position="47"/>
        <end position="339"/>
    </location>
</feature>